<evidence type="ECO:0000256" key="2">
    <source>
        <dbReference type="ARBA" id="ARBA00022741"/>
    </source>
</evidence>
<evidence type="ECO:0000256" key="1">
    <source>
        <dbReference type="ARBA" id="ARBA00009018"/>
    </source>
</evidence>
<evidence type="ECO:0000313" key="9">
    <source>
        <dbReference type="Proteomes" id="UP001239462"/>
    </source>
</evidence>
<proteinExistence type="inferred from homology"/>
<keyword evidence="4 5" id="KW-0173">Coenzyme A biosynthesis</keyword>
<dbReference type="PANTHER" id="PTHR10695">
    <property type="entry name" value="DEPHOSPHO-COA KINASE-RELATED"/>
    <property type="match status" value="1"/>
</dbReference>
<organism evidence="8 9">
    <name type="scientific">Roseiconus lacunae</name>
    <dbReference type="NCBI Taxonomy" id="2605694"/>
    <lineage>
        <taxon>Bacteria</taxon>
        <taxon>Pseudomonadati</taxon>
        <taxon>Planctomycetota</taxon>
        <taxon>Planctomycetia</taxon>
        <taxon>Pirellulales</taxon>
        <taxon>Pirellulaceae</taxon>
        <taxon>Roseiconus</taxon>
    </lineage>
</organism>
<dbReference type="EMBL" id="JASZZN010000003">
    <property type="protein sequence ID" value="MDM4014787.1"/>
    <property type="molecule type" value="Genomic_DNA"/>
</dbReference>
<keyword evidence="2 5" id="KW-0547">Nucleotide-binding</keyword>
<dbReference type="HAMAP" id="MF_00376">
    <property type="entry name" value="Dephospho_CoA_kinase"/>
    <property type="match status" value="1"/>
</dbReference>
<accession>A0ABT7PE64</accession>
<evidence type="ECO:0000256" key="7">
    <source>
        <dbReference type="SAM" id="MobiDB-lite"/>
    </source>
</evidence>
<evidence type="ECO:0000256" key="3">
    <source>
        <dbReference type="ARBA" id="ARBA00022840"/>
    </source>
</evidence>
<dbReference type="InterPro" id="IPR001977">
    <property type="entry name" value="Depp_CoAkinase"/>
</dbReference>
<name>A0ABT7PE64_9BACT</name>
<dbReference type="PANTHER" id="PTHR10695:SF46">
    <property type="entry name" value="BIFUNCTIONAL COENZYME A SYNTHASE-RELATED"/>
    <property type="match status" value="1"/>
</dbReference>
<feature type="region of interest" description="Disordered" evidence="7">
    <location>
        <begin position="210"/>
        <end position="229"/>
    </location>
</feature>
<comment type="subcellular location">
    <subcellularLocation>
        <location evidence="5">Cytoplasm</location>
    </subcellularLocation>
</comment>
<comment type="catalytic activity">
    <reaction evidence="5">
        <text>3'-dephospho-CoA + ATP = ADP + CoA + H(+)</text>
        <dbReference type="Rhea" id="RHEA:18245"/>
        <dbReference type="ChEBI" id="CHEBI:15378"/>
        <dbReference type="ChEBI" id="CHEBI:30616"/>
        <dbReference type="ChEBI" id="CHEBI:57287"/>
        <dbReference type="ChEBI" id="CHEBI:57328"/>
        <dbReference type="ChEBI" id="CHEBI:456216"/>
        <dbReference type="EC" id="2.7.1.24"/>
    </reaction>
</comment>
<comment type="caution">
    <text evidence="8">The sequence shown here is derived from an EMBL/GenBank/DDBJ whole genome shotgun (WGS) entry which is preliminary data.</text>
</comment>
<dbReference type="NCBIfam" id="TIGR00152">
    <property type="entry name" value="dephospho-CoA kinase"/>
    <property type="match status" value="1"/>
</dbReference>
<reference evidence="8 9" key="1">
    <citation type="submission" date="2023-06" db="EMBL/GenBank/DDBJ databases">
        <title>Roseiconus lacunae JC819 isolated from Gulf of Mannar region, Tamil Nadu.</title>
        <authorList>
            <person name="Pk S."/>
            <person name="Ch S."/>
            <person name="Ch V.R."/>
        </authorList>
    </citation>
    <scope>NUCLEOTIDE SEQUENCE [LARGE SCALE GENOMIC DNA]</scope>
    <source>
        <strain evidence="8 9">JC819</strain>
    </source>
</reference>
<dbReference type="Pfam" id="PF01121">
    <property type="entry name" value="CoaE"/>
    <property type="match status" value="1"/>
</dbReference>
<keyword evidence="9" id="KW-1185">Reference proteome</keyword>
<dbReference type="InterPro" id="IPR027417">
    <property type="entry name" value="P-loop_NTPase"/>
</dbReference>
<dbReference type="Proteomes" id="UP001239462">
    <property type="component" value="Unassembled WGS sequence"/>
</dbReference>
<gene>
    <name evidence="5 8" type="primary">coaE</name>
    <name evidence="8" type="ORF">QTN89_05050</name>
</gene>
<evidence type="ECO:0000313" key="8">
    <source>
        <dbReference type="EMBL" id="MDM4014787.1"/>
    </source>
</evidence>
<keyword evidence="5" id="KW-0963">Cytoplasm</keyword>
<dbReference type="Gene3D" id="3.40.50.300">
    <property type="entry name" value="P-loop containing nucleotide triphosphate hydrolases"/>
    <property type="match status" value="1"/>
</dbReference>
<dbReference type="PROSITE" id="PS51219">
    <property type="entry name" value="DPCK"/>
    <property type="match status" value="1"/>
</dbReference>
<keyword evidence="5 8" id="KW-0808">Transferase</keyword>
<keyword evidence="5 8" id="KW-0418">Kinase</keyword>
<dbReference type="SUPFAM" id="SSF52540">
    <property type="entry name" value="P-loop containing nucleoside triphosphate hydrolases"/>
    <property type="match status" value="1"/>
</dbReference>
<feature type="compositionally biased region" description="Basic and acidic residues" evidence="7">
    <location>
        <begin position="213"/>
        <end position="229"/>
    </location>
</feature>
<protein>
    <recommendedName>
        <fullName evidence="5 6">Dephospho-CoA kinase</fullName>
        <ecNumber evidence="5 6">2.7.1.24</ecNumber>
    </recommendedName>
    <alternativeName>
        <fullName evidence="5">Dephosphocoenzyme A kinase</fullName>
    </alternativeName>
</protein>
<evidence type="ECO:0000256" key="4">
    <source>
        <dbReference type="ARBA" id="ARBA00022993"/>
    </source>
</evidence>
<comment type="similarity">
    <text evidence="1 5">Belongs to the CoaE family.</text>
</comment>
<dbReference type="RefSeq" id="WP_289162434.1">
    <property type="nucleotide sequence ID" value="NZ_JASZZN010000003.1"/>
</dbReference>
<dbReference type="EC" id="2.7.1.24" evidence="5 6"/>
<sequence>MIILGIVGSPAGGKSTAAKYLAGLGAEWINADLIARDCLADVDVLAQLVERFGEAILLPATAPESTREVDRAKIADLVFGEDEQKRNNLRYLESIVHPPTRQRILERIEQSAETGKPVALLDVPLLFESRWDLACDAIWCVHASLENRLDRIENRRWDRSELERREKCQLAIETKCRLSDHVMWNDSTLEALHENLHRQWLKLAKMNQWSGKPRPDPAGDGHKKHCLSD</sequence>
<dbReference type="CDD" id="cd02022">
    <property type="entry name" value="DPCK"/>
    <property type="match status" value="1"/>
</dbReference>
<comment type="pathway">
    <text evidence="5">Cofactor biosynthesis; coenzyme A biosynthesis; CoA from (R)-pantothenate: step 5/5.</text>
</comment>
<evidence type="ECO:0000256" key="6">
    <source>
        <dbReference type="NCBIfam" id="TIGR00152"/>
    </source>
</evidence>
<feature type="binding site" evidence="5">
    <location>
        <begin position="11"/>
        <end position="16"/>
    </location>
    <ligand>
        <name>ATP</name>
        <dbReference type="ChEBI" id="CHEBI:30616"/>
    </ligand>
</feature>
<evidence type="ECO:0000256" key="5">
    <source>
        <dbReference type="HAMAP-Rule" id="MF_00376"/>
    </source>
</evidence>
<dbReference type="GO" id="GO:0004140">
    <property type="term" value="F:dephospho-CoA kinase activity"/>
    <property type="evidence" value="ECO:0007669"/>
    <property type="project" value="UniProtKB-EC"/>
</dbReference>
<keyword evidence="3 5" id="KW-0067">ATP-binding</keyword>
<comment type="function">
    <text evidence="5">Catalyzes the phosphorylation of the 3'-hydroxyl group of dephosphocoenzyme A to form coenzyme A.</text>
</comment>